<comment type="caution">
    <text evidence="2">The sequence shown here is derived from an EMBL/GenBank/DDBJ whole genome shotgun (WGS) entry which is preliminary data.</text>
</comment>
<dbReference type="InterPro" id="IPR045584">
    <property type="entry name" value="Pilin-like"/>
</dbReference>
<evidence type="ECO:0000256" key="1">
    <source>
        <dbReference type="SAM" id="Phobius"/>
    </source>
</evidence>
<keyword evidence="1" id="KW-1133">Transmembrane helix</keyword>
<dbReference type="InterPro" id="IPR012902">
    <property type="entry name" value="N_methyl_site"/>
</dbReference>
<name>A0ABV9LT68_9ALTE</name>
<dbReference type="RefSeq" id="WP_382406489.1">
    <property type="nucleotide sequence ID" value="NZ_JBHSGU010000002.1"/>
</dbReference>
<sequence length="184" mass="19699">MHNKIKNTQGFTLIELIIVIVILGILAVSAAPRFIDISSESKAAGLSALKAAMVSANTLVYSKAVLQGVENESSAVVQLSPADSAQTQYGYITYNANAPATGGFQLNNALNFTVCHHLASEEVCGDADWRFDIDSTHIQFYFASEGQDPANGGGDANEPLCYLEYTLAADENTPPVYRLETTDC</sequence>
<keyword evidence="1" id="KW-0812">Transmembrane</keyword>
<dbReference type="Gene3D" id="3.30.700.10">
    <property type="entry name" value="Glycoprotein, Type 4 Pilin"/>
    <property type="match status" value="1"/>
</dbReference>
<accession>A0ABV9LT68</accession>
<evidence type="ECO:0000313" key="3">
    <source>
        <dbReference type="Proteomes" id="UP001595897"/>
    </source>
</evidence>
<protein>
    <submittedName>
        <fullName evidence="2">Prepilin-type N-terminal cleavage/methylation domain-containing protein</fullName>
    </submittedName>
</protein>
<dbReference type="EMBL" id="JBHSGU010000002">
    <property type="protein sequence ID" value="MFC4699712.1"/>
    <property type="molecule type" value="Genomic_DNA"/>
</dbReference>
<dbReference type="Proteomes" id="UP001595897">
    <property type="component" value="Unassembled WGS sequence"/>
</dbReference>
<gene>
    <name evidence="2" type="ORF">ACFO4O_06035</name>
</gene>
<dbReference type="Pfam" id="PF07963">
    <property type="entry name" value="N_methyl"/>
    <property type="match status" value="1"/>
</dbReference>
<reference evidence="3" key="1">
    <citation type="journal article" date="2019" name="Int. J. Syst. Evol. Microbiol.">
        <title>The Global Catalogue of Microorganisms (GCM) 10K type strain sequencing project: providing services to taxonomists for standard genome sequencing and annotation.</title>
        <authorList>
            <consortium name="The Broad Institute Genomics Platform"/>
            <consortium name="The Broad Institute Genome Sequencing Center for Infectious Disease"/>
            <person name="Wu L."/>
            <person name="Ma J."/>
        </authorList>
    </citation>
    <scope>NUCLEOTIDE SEQUENCE [LARGE SCALE GENOMIC DNA]</scope>
    <source>
        <strain evidence="3">KACC 12507</strain>
    </source>
</reference>
<dbReference type="PROSITE" id="PS00409">
    <property type="entry name" value="PROKAR_NTER_METHYL"/>
    <property type="match status" value="1"/>
</dbReference>
<keyword evidence="3" id="KW-1185">Reference proteome</keyword>
<keyword evidence="1" id="KW-0472">Membrane</keyword>
<feature type="transmembrane region" description="Helical" evidence="1">
    <location>
        <begin position="12"/>
        <end position="31"/>
    </location>
</feature>
<dbReference type="NCBIfam" id="TIGR02532">
    <property type="entry name" value="IV_pilin_GFxxxE"/>
    <property type="match status" value="1"/>
</dbReference>
<evidence type="ECO:0000313" key="2">
    <source>
        <dbReference type="EMBL" id="MFC4699712.1"/>
    </source>
</evidence>
<dbReference type="SUPFAM" id="SSF54523">
    <property type="entry name" value="Pili subunits"/>
    <property type="match status" value="1"/>
</dbReference>
<proteinExistence type="predicted"/>
<organism evidence="2 3">
    <name type="scientific">Glaciecola siphonariae</name>
    <dbReference type="NCBI Taxonomy" id="521012"/>
    <lineage>
        <taxon>Bacteria</taxon>
        <taxon>Pseudomonadati</taxon>
        <taxon>Pseudomonadota</taxon>
        <taxon>Gammaproteobacteria</taxon>
        <taxon>Alteromonadales</taxon>
        <taxon>Alteromonadaceae</taxon>
        <taxon>Glaciecola</taxon>
    </lineage>
</organism>